<keyword evidence="3" id="KW-1185">Reference proteome</keyword>
<dbReference type="EMBL" id="UYWW01002040">
    <property type="protein sequence ID" value="VDM11316.1"/>
    <property type="molecule type" value="Genomic_DNA"/>
</dbReference>
<dbReference type="InParanoid" id="A0A3P7DWE9"/>
<proteinExistence type="predicted"/>
<name>A0A3P7DWE9_WUCBA</name>
<dbReference type="OrthoDB" id="10581274at2759"/>
<protein>
    <submittedName>
        <fullName evidence="2">Uncharacterized protein</fullName>
    </submittedName>
</protein>
<dbReference type="Proteomes" id="UP000270924">
    <property type="component" value="Unassembled WGS sequence"/>
</dbReference>
<sequence>MRIGRRRLSRPRNPHRRQRSSQPRSRLYGRLRYVNSDPRRNFVNFHDGRVMPNEERELIHIQHMPVNDDNDSDDDDNDNSG</sequence>
<evidence type="ECO:0000256" key="1">
    <source>
        <dbReference type="SAM" id="MobiDB-lite"/>
    </source>
</evidence>
<feature type="compositionally biased region" description="Acidic residues" evidence="1">
    <location>
        <begin position="68"/>
        <end position="81"/>
    </location>
</feature>
<evidence type="ECO:0000313" key="2">
    <source>
        <dbReference type="EMBL" id="VDM11316.1"/>
    </source>
</evidence>
<feature type="compositionally biased region" description="Basic residues" evidence="1">
    <location>
        <begin position="1"/>
        <end position="19"/>
    </location>
</feature>
<gene>
    <name evidence="2" type="ORF">WBA_LOCUS4702</name>
</gene>
<feature type="region of interest" description="Disordered" evidence="1">
    <location>
        <begin position="1"/>
        <end position="29"/>
    </location>
</feature>
<feature type="region of interest" description="Disordered" evidence="1">
    <location>
        <begin position="62"/>
        <end position="81"/>
    </location>
</feature>
<evidence type="ECO:0000313" key="3">
    <source>
        <dbReference type="Proteomes" id="UP000270924"/>
    </source>
</evidence>
<organism evidence="2 3">
    <name type="scientific">Wuchereria bancrofti</name>
    <dbReference type="NCBI Taxonomy" id="6293"/>
    <lineage>
        <taxon>Eukaryota</taxon>
        <taxon>Metazoa</taxon>
        <taxon>Ecdysozoa</taxon>
        <taxon>Nematoda</taxon>
        <taxon>Chromadorea</taxon>
        <taxon>Rhabditida</taxon>
        <taxon>Spirurina</taxon>
        <taxon>Spiruromorpha</taxon>
        <taxon>Filarioidea</taxon>
        <taxon>Onchocercidae</taxon>
        <taxon>Wuchereria</taxon>
    </lineage>
</organism>
<accession>A0A3P7DWE9</accession>
<dbReference type="AlphaFoldDB" id="A0A3P7DWE9"/>
<reference evidence="2 3" key="1">
    <citation type="submission" date="2018-11" db="EMBL/GenBank/DDBJ databases">
        <authorList>
            <consortium name="Pathogen Informatics"/>
        </authorList>
    </citation>
    <scope>NUCLEOTIDE SEQUENCE [LARGE SCALE GENOMIC DNA]</scope>
</reference>